<sequence length="375" mass="42745">MAPKKLIFSKDDEQKKTESDDTSEGSEYVSESSEEERAVMTEKQNPTINSDEEEKAVVPEKQNPPNNSEEEDSYSDSESESEEDEVAPQPTKKPKINPPEKPFSNQSDSKIEKPMSTSHEKLSAESDFKSQEEENTAMSPSSSKKPKEGGSEDDGSQCSSPSESGFMIVPAAKPEEKKNSKFSKKFSDDDEIALLKGLAIFWADKGRCSMWAEFHHFIEDKLKHPFTKIQVSEKVRRLREKFEKNLARANAGCLEFSDPHQSLLFELSKPLWGDDKSTEGIQIGNEDEIDKNEFESGNIENDDEIDKESFESEFPLLYASVVDDPKCPKAMKDHIFRIGRQKALELEKKYQELKADELRLERKRIYLIQKHLLSK</sequence>
<dbReference type="InterPro" id="IPR007592">
    <property type="entry name" value="GEBP"/>
</dbReference>
<feature type="compositionally biased region" description="Basic and acidic residues" evidence="2">
    <location>
        <begin position="109"/>
        <end position="132"/>
    </location>
</feature>
<dbReference type="Proteomes" id="UP001318860">
    <property type="component" value="Unassembled WGS sequence"/>
</dbReference>
<comment type="similarity">
    <text evidence="1">Belongs to the GeBP family.</text>
</comment>
<name>A0ABR0VXT1_REHGL</name>
<gene>
    <name evidence="4" type="ORF">DH2020_027156</name>
</gene>
<evidence type="ECO:0000256" key="1">
    <source>
        <dbReference type="ARBA" id="ARBA00010820"/>
    </source>
</evidence>
<comment type="caution">
    <text evidence="4">The sequence shown here is derived from an EMBL/GenBank/DDBJ whole genome shotgun (WGS) entry which is preliminary data.</text>
</comment>
<organism evidence="4 5">
    <name type="scientific">Rehmannia glutinosa</name>
    <name type="common">Chinese foxglove</name>
    <dbReference type="NCBI Taxonomy" id="99300"/>
    <lineage>
        <taxon>Eukaryota</taxon>
        <taxon>Viridiplantae</taxon>
        <taxon>Streptophyta</taxon>
        <taxon>Embryophyta</taxon>
        <taxon>Tracheophyta</taxon>
        <taxon>Spermatophyta</taxon>
        <taxon>Magnoliopsida</taxon>
        <taxon>eudicotyledons</taxon>
        <taxon>Gunneridae</taxon>
        <taxon>Pentapetalae</taxon>
        <taxon>asterids</taxon>
        <taxon>lamiids</taxon>
        <taxon>Lamiales</taxon>
        <taxon>Orobanchaceae</taxon>
        <taxon>Rehmannieae</taxon>
        <taxon>Rehmannia</taxon>
    </lineage>
</organism>
<evidence type="ECO:0000256" key="2">
    <source>
        <dbReference type="SAM" id="MobiDB-lite"/>
    </source>
</evidence>
<dbReference type="PANTHER" id="PTHR31662:SF33">
    <property type="entry name" value="DNA-BINDING STOREKEEPER PROTEIN TRANSCRIPTIONAL REGULATOR-LIKE PROTEIN"/>
    <property type="match status" value="1"/>
</dbReference>
<dbReference type="PANTHER" id="PTHR31662">
    <property type="entry name" value="BNAANNG10740D PROTEIN-RELATED"/>
    <property type="match status" value="1"/>
</dbReference>
<feature type="compositionally biased region" description="Acidic residues" evidence="2">
    <location>
        <begin position="68"/>
        <end position="86"/>
    </location>
</feature>
<reference evidence="4 5" key="1">
    <citation type="journal article" date="2021" name="Comput. Struct. Biotechnol. J.">
        <title>De novo genome assembly of the potent medicinal plant Rehmannia glutinosa using nanopore technology.</title>
        <authorList>
            <person name="Ma L."/>
            <person name="Dong C."/>
            <person name="Song C."/>
            <person name="Wang X."/>
            <person name="Zheng X."/>
            <person name="Niu Y."/>
            <person name="Chen S."/>
            <person name="Feng W."/>
        </authorList>
    </citation>
    <scope>NUCLEOTIDE SEQUENCE [LARGE SCALE GENOMIC DNA]</scope>
    <source>
        <strain evidence="4">DH-2019</strain>
    </source>
</reference>
<dbReference type="Pfam" id="PF04504">
    <property type="entry name" value="GeBP-like_DBD"/>
    <property type="match status" value="1"/>
</dbReference>
<dbReference type="InterPro" id="IPR053932">
    <property type="entry name" value="GeBP-like_DBD"/>
</dbReference>
<protein>
    <recommendedName>
        <fullName evidence="3">Glabrous enhancer-binding protein-like DBD domain-containing protein</fullName>
    </recommendedName>
</protein>
<feature type="domain" description="Glabrous enhancer-binding protein-like DBD" evidence="3">
    <location>
        <begin position="182"/>
        <end position="273"/>
    </location>
</feature>
<evidence type="ECO:0000313" key="5">
    <source>
        <dbReference type="Proteomes" id="UP001318860"/>
    </source>
</evidence>
<accession>A0ABR0VXT1</accession>
<proteinExistence type="inferred from homology"/>
<evidence type="ECO:0000259" key="3">
    <source>
        <dbReference type="Pfam" id="PF04504"/>
    </source>
</evidence>
<dbReference type="EMBL" id="JABTTQ020000532">
    <property type="protein sequence ID" value="KAK6139095.1"/>
    <property type="molecule type" value="Genomic_DNA"/>
</dbReference>
<keyword evidence="5" id="KW-1185">Reference proteome</keyword>
<evidence type="ECO:0000313" key="4">
    <source>
        <dbReference type="EMBL" id="KAK6139095.1"/>
    </source>
</evidence>
<feature type="region of interest" description="Disordered" evidence="2">
    <location>
        <begin position="1"/>
        <end position="182"/>
    </location>
</feature>
<feature type="compositionally biased region" description="Basic and acidic residues" evidence="2">
    <location>
        <begin position="8"/>
        <end position="19"/>
    </location>
</feature>